<evidence type="ECO:0000313" key="2">
    <source>
        <dbReference type="EMBL" id="KAA8574826.1"/>
    </source>
</evidence>
<dbReference type="VEuPathDB" id="FungiDB:MFRU_002g04760"/>
<accession>A0A5M9K3S7</accession>
<feature type="region of interest" description="Disordered" evidence="1">
    <location>
        <begin position="560"/>
        <end position="586"/>
    </location>
</feature>
<dbReference type="AlphaFoldDB" id="A0A5M9K3S7"/>
<sequence length="648" mass="72153">MEQPYAAWSQERPDAQPHPSLSQLPLRTVAPHVEQIEQLEEMQTSPIQNYHQQPQEEQRPQEEVHRPSSYFPITIPSSSPQDQQASASAEKPEPFPTNLPSPSVPIRLEPHSAILNHLVARYNAEGPHPQIAHVSHAIVDQVSASEKLGKHLSDRMPFMRAASQRLQAVIGMRNDLPFDLLMGTGQHDAENLVLGPDGGLPPPDTYKIFTTPSTPDHHPPATNKNAPPQEGEAREAREVYPVQTNPFFPPSVNPNTGQGLREYLLTRALITGSKKRECRSISFHDFTPNLRSGEFRNELLEHFGVDGISKIDRIEVLELSLTPPNFPKPTPTTWLCLAVPIANITSYPVQADTSLPSALLEETLIRNKHGLPTFKIAKRQDYDFSFQGIPIFEFSTRKLFAATSLPSGDEAENENDNNAPIADFLSVDGLKPYDVEDPYREFPVEVTQNPNLLHSICRKYAQSSGLRGEALQNFGETIEDASGVDISEELSPNDGIWWNSFYRGMTRDRIRWEKIRRSMGRGRCRVVMRWQDVPEELKTKDSRLGPGTCEVEKIMEEMTRESMQGKKRKARKSGVMSPGSGSGQDVGLGVMLAGRGARAPSMRSASGEGSRDTLRAKAMGMNGSGVIRDFETQNLGETMQGMISEFRG</sequence>
<name>A0A5M9K3S7_MONFR</name>
<gene>
    <name evidence="2" type="ORF">EYC84_004071</name>
</gene>
<evidence type="ECO:0000313" key="3">
    <source>
        <dbReference type="Proteomes" id="UP000322873"/>
    </source>
</evidence>
<feature type="compositionally biased region" description="Polar residues" evidence="1">
    <location>
        <begin position="41"/>
        <end position="51"/>
    </location>
</feature>
<protein>
    <submittedName>
        <fullName evidence="2">Uncharacterized protein</fullName>
    </submittedName>
</protein>
<dbReference type="EMBL" id="VICG01000002">
    <property type="protein sequence ID" value="KAA8574826.1"/>
    <property type="molecule type" value="Genomic_DNA"/>
</dbReference>
<feature type="region of interest" description="Disordered" evidence="1">
    <location>
        <begin position="1"/>
        <end position="99"/>
    </location>
</feature>
<reference evidence="2 3" key="1">
    <citation type="submission" date="2019-06" db="EMBL/GenBank/DDBJ databases">
        <title>Genome Sequence of the Brown Rot Fungal Pathogen Monilinia fructicola.</title>
        <authorList>
            <person name="De Miccolis Angelini R.M."/>
            <person name="Landi L."/>
            <person name="Abate D."/>
            <person name="Pollastro S."/>
            <person name="Romanazzi G."/>
            <person name="Faretra F."/>
        </authorList>
    </citation>
    <scope>NUCLEOTIDE SEQUENCE [LARGE SCALE GENOMIC DNA]</scope>
    <source>
        <strain evidence="2 3">Mfrc123</strain>
    </source>
</reference>
<organism evidence="2 3">
    <name type="scientific">Monilinia fructicola</name>
    <name type="common">Brown rot fungus</name>
    <name type="synonym">Ciboria fructicola</name>
    <dbReference type="NCBI Taxonomy" id="38448"/>
    <lineage>
        <taxon>Eukaryota</taxon>
        <taxon>Fungi</taxon>
        <taxon>Dikarya</taxon>
        <taxon>Ascomycota</taxon>
        <taxon>Pezizomycotina</taxon>
        <taxon>Leotiomycetes</taxon>
        <taxon>Helotiales</taxon>
        <taxon>Sclerotiniaceae</taxon>
        <taxon>Monilinia</taxon>
    </lineage>
</organism>
<proteinExistence type="predicted"/>
<comment type="caution">
    <text evidence="2">The sequence shown here is derived from an EMBL/GenBank/DDBJ whole genome shotgun (WGS) entry which is preliminary data.</text>
</comment>
<dbReference type="Proteomes" id="UP000322873">
    <property type="component" value="Unassembled WGS sequence"/>
</dbReference>
<feature type="compositionally biased region" description="Basic and acidic residues" evidence="1">
    <location>
        <begin position="54"/>
        <end position="66"/>
    </location>
</feature>
<feature type="compositionally biased region" description="Low complexity" evidence="1">
    <location>
        <begin position="76"/>
        <end position="89"/>
    </location>
</feature>
<feature type="region of interest" description="Disordered" evidence="1">
    <location>
        <begin position="210"/>
        <end position="236"/>
    </location>
</feature>
<evidence type="ECO:0000256" key="1">
    <source>
        <dbReference type="SAM" id="MobiDB-lite"/>
    </source>
</evidence>
<keyword evidence="3" id="KW-1185">Reference proteome</keyword>